<name>Q0RSC6_FRAAA</name>
<keyword evidence="3" id="KW-1185">Reference proteome</keyword>
<dbReference type="Pfam" id="PF07883">
    <property type="entry name" value="Cupin_2"/>
    <property type="match status" value="1"/>
</dbReference>
<evidence type="ECO:0000313" key="2">
    <source>
        <dbReference type="EMBL" id="CAJ59538.1"/>
    </source>
</evidence>
<dbReference type="Gene3D" id="2.60.120.10">
    <property type="entry name" value="Jelly Rolls"/>
    <property type="match status" value="1"/>
</dbReference>
<feature type="domain" description="Cupin type-2" evidence="1">
    <location>
        <begin position="29"/>
        <end position="96"/>
    </location>
</feature>
<dbReference type="AlphaFoldDB" id="Q0RSC6"/>
<dbReference type="InterPro" id="IPR011051">
    <property type="entry name" value="RmlC_Cupin_sf"/>
</dbReference>
<dbReference type="SUPFAM" id="SSF51182">
    <property type="entry name" value="RmlC-like cupins"/>
    <property type="match status" value="1"/>
</dbReference>
<gene>
    <name evidence="2" type="ordered locus">FRAAL0870</name>
</gene>
<dbReference type="InterPro" id="IPR014710">
    <property type="entry name" value="RmlC-like_jellyroll"/>
</dbReference>
<dbReference type="PANTHER" id="PTHR43698:SF1">
    <property type="entry name" value="BLL4564 PROTEIN"/>
    <property type="match status" value="1"/>
</dbReference>
<dbReference type="KEGG" id="fal:FRAAL0870"/>
<proteinExistence type="predicted"/>
<organism evidence="2 3">
    <name type="scientific">Frankia alni (strain DSM 45986 / CECT 9034 / ACN14a)</name>
    <dbReference type="NCBI Taxonomy" id="326424"/>
    <lineage>
        <taxon>Bacteria</taxon>
        <taxon>Bacillati</taxon>
        <taxon>Actinomycetota</taxon>
        <taxon>Actinomycetes</taxon>
        <taxon>Frankiales</taxon>
        <taxon>Frankiaceae</taxon>
        <taxon>Frankia</taxon>
    </lineage>
</organism>
<dbReference type="EMBL" id="CT573213">
    <property type="protein sequence ID" value="CAJ59538.1"/>
    <property type="molecule type" value="Genomic_DNA"/>
</dbReference>
<dbReference type="Proteomes" id="UP000000657">
    <property type="component" value="Chromosome"/>
</dbReference>
<protein>
    <recommendedName>
        <fullName evidence="1">Cupin type-2 domain-containing protein</fullName>
    </recommendedName>
</protein>
<dbReference type="HOGENOM" id="CLU_2069657_0_0_11"/>
<dbReference type="STRING" id="326424.FRAAL0870"/>
<sequence>MPDLGPQHQGLSSLWLRGPGQDDSLDVAIVGFEPGSATPPHVHHGGQTLVILSGQGFVEVDGVRTEVSTGDIVVSPPGESHVHGAADDTAMVHVSVTTGRNELLRGLGPAAAGDTAVE</sequence>
<evidence type="ECO:0000259" key="1">
    <source>
        <dbReference type="Pfam" id="PF07883"/>
    </source>
</evidence>
<accession>Q0RSC6</accession>
<dbReference type="InterPro" id="IPR013096">
    <property type="entry name" value="Cupin_2"/>
</dbReference>
<dbReference type="PANTHER" id="PTHR43698">
    <property type="entry name" value="RIBD C-TERMINAL DOMAIN CONTAINING PROTEIN"/>
    <property type="match status" value="1"/>
</dbReference>
<dbReference type="eggNOG" id="COG1917">
    <property type="taxonomic scope" value="Bacteria"/>
</dbReference>
<evidence type="ECO:0000313" key="3">
    <source>
        <dbReference type="Proteomes" id="UP000000657"/>
    </source>
</evidence>
<reference evidence="2 3" key="1">
    <citation type="journal article" date="2007" name="Genome Res.">
        <title>Genome characteristics of facultatively symbiotic Frankia sp. strains reflect host range and host plant biogeography.</title>
        <authorList>
            <person name="Normand P."/>
            <person name="Lapierre P."/>
            <person name="Tisa L.S."/>
            <person name="Gogarten J.P."/>
            <person name="Alloisio N."/>
            <person name="Bagnarol E."/>
            <person name="Bassi C.A."/>
            <person name="Berry A.M."/>
            <person name="Bickhart D.M."/>
            <person name="Choisne N."/>
            <person name="Couloux A."/>
            <person name="Cournoyer B."/>
            <person name="Cruveiller S."/>
            <person name="Daubin V."/>
            <person name="Demange N."/>
            <person name="Francino M.P."/>
            <person name="Goltsman E."/>
            <person name="Huang Y."/>
            <person name="Kopp O.R."/>
            <person name="Labarre L."/>
            <person name="Lapidus A."/>
            <person name="Lavire C."/>
            <person name="Marechal J."/>
            <person name="Martinez M."/>
            <person name="Mastronunzio J.E."/>
            <person name="Mullin B.C."/>
            <person name="Niemann J."/>
            <person name="Pujic P."/>
            <person name="Rawnsley T."/>
            <person name="Rouy Z."/>
            <person name="Schenowitz C."/>
            <person name="Sellstedt A."/>
            <person name="Tavares F."/>
            <person name="Tomkins J.P."/>
            <person name="Vallenet D."/>
            <person name="Valverde C."/>
            <person name="Wall L.G."/>
            <person name="Wang Y."/>
            <person name="Medigue C."/>
            <person name="Benson D.R."/>
        </authorList>
    </citation>
    <scope>NUCLEOTIDE SEQUENCE [LARGE SCALE GENOMIC DNA]</scope>
    <source>
        <strain evidence="3">DSM 45986 / CECT 9034 / ACN14a</strain>
    </source>
</reference>